<comment type="similarity">
    <text evidence="5">Belongs to the lariat debranching enzyme family.</text>
</comment>
<feature type="compositionally biased region" description="Low complexity" evidence="13">
    <location>
        <begin position="569"/>
        <end position="592"/>
    </location>
</feature>
<evidence type="ECO:0000256" key="13">
    <source>
        <dbReference type="SAM" id="MobiDB-lite"/>
    </source>
</evidence>
<evidence type="ECO:0000259" key="14">
    <source>
        <dbReference type="SMART" id="SM01124"/>
    </source>
</evidence>
<dbReference type="PANTHER" id="PTHR12849:SF0">
    <property type="entry name" value="LARIAT DEBRANCHING ENZYME"/>
    <property type="match status" value="1"/>
</dbReference>
<name>A0AAV4ER99_9GAST</name>
<feature type="domain" description="Lariat debranching enzyme C-terminal" evidence="14">
    <location>
        <begin position="235"/>
        <end position="384"/>
    </location>
</feature>
<evidence type="ECO:0000256" key="1">
    <source>
        <dbReference type="ARBA" id="ARBA00001936"/>
    </source>
</evidence>
<keyword evidence="8" id="KW-0378">Hydrolase</keyword>
<dbReference type="SMART" id="SM01124">
    <property type="entry name" value="DBR1"/>
    <property type="match status" value="1"/>
</dbReference>
<feature type="compositionally biased region" description="Polar residues" evidence="13">
    <location>
        <begin position="430"/>
        <end position="440"/>
    </location>
</feature>
<comment type="cofactor">
    <cofactor evidence="3">
        <name>Fe(2+)</name>
        <dbReference type="ChEBI" id="CHEBI:29033"/>
    </cofactor>
</comment>
<dbReference type="GO" id="GO:0008419">
    <property type="term" value="F:RNA lariat debranching enzyme activity"/>
    <property type="evidence" value="ECO:0007669"/>
    <property type="project" value="UniProtKB-ARBA"/>
</dbReference>
<feature type="compositionally biased region" description="Low complexity" evidence="13">
    <location>
        <begin position="610"/>
        <end position="635"/>
    </location>
</feature>
<dbReference type="PANTHER" id="PTHR12849">
    <property type="entry name" value="RNA LARIAT DEBRANCHING ENZYME"/>
    <property type="match status" value="1"/>
</dbReference>
<dbReference type="SUPFAM" id="SSF56300">
    <property type="entry name" value="Metallo-dependent phosphatases"/>
    <property type="match status" value="1"/>
</dbReference>
<dbReference type="GO" id="GO:0005634">
    <property type="term" value="C:nucleus"/>
    <property type="evidence" value="ECO:0007669"/>
    <property type="project" value="UniProtKB-SubCell"/>
</dbReference>
<comment type="cofactor">
    <cofactor evidence="2">
        <name>Zn(2+)</name>
        <dbReference type="ChEBI" id="CHEBI:29105"/>
    </cofactor>
</comment>
<comment type="subcellular location">
    <subcellularLocation>
        <location evidence="4">Nucleus</location>
    </subcellularLocation>
</comment>
<dbReference type="InterPro" id="IPR007708">
    <property type="entry name" value="DBR1_C"/>
</dbReference>
<keyword evidence="6" id="KW-0507">mRNA processing</keyword>
<dbReference type="AlphaFoldDB" id="A0AAV4ER99"/>
<dbReference type="InterPro" id="IPR041816">
    <property type="entry name" value="Dbr1_N"/>
</dbReference>
<evidence type="ECO:0000256" key="7">
    <source>
        <dbReference type="ARBA" id="ARBA00022723"/>
    </source>
</evidence>
<dbReference type="Pfam" id="PF00149">
    <property type="entry name" value="Metallophos"/>
    <property type="match status" value="1"/>
</dbReference>
<feature type="region of interest" description="Disordered" evidence="13">
    <location>
        <begin position="393"/>
        <end position="457"/>
    </location>
</feature>
<evidence type="ECO:0000256" key="12">
    <source>
        <dbReference type="ARBA" id="ARBA00023242"/>
    </source>
</evidence>
<gene>
    <name evidence="15" type="ORF">ElyMa_001892900</name>
</gene>
<sequence length="674" mass="73550">MRIAVEGCCHGELDKIYDTVTELERQKGFKIDLLLICGDFQAVRNFGDLQAMAVPQKYQQLNTFYRYYNKEKVAPVLTVFIGGNHEASNYMQELPYGGWVAPNIYYMGYAGIIQVGGVRIGGISGIFKGHDFNKGHFERPPYGRDTVRSVYHIRNLEVFRLKQISAHTDIFISHDWPKGIYHNGDVETLLRRKPFFKQEIEESKLGAQPLADLLTHLQPTYWFAAHLHVKFAAHVEHKPSVGGVHGKSTRFLALDKCLPRRNFLQVLEIPHKEEEGLKIKLDPEWLTILKKTDHLLKLSPGTVYMPGPGGGEKYNFAASDEELHDIIETFGEDMTLPENFVHTAPPILGRPNHQMKHSHHQPLGLQINPQTTLLCTMLDITDPNAKLLGKTSQQVLEETCPSPAGSLGAGSDNPLDDEDSNGFERELPSTIDSSMDASVTSSCHSPSRSERSCSDSFQTANESLGEYRLSLPSSASTPLKPVGGGANKVTPLVLPAPLSVSTLTDDDEELLSILSAQKNKSLNDSLKKDLSAAPPSHAESAGAVDQGGQTHSVTKPDVSVSKDLSPQNSSLAASTSLSSSLRESEESSSSSAPPLGERSQTKPILKAERSSLGMSSLNLSSNLSSGSSSSSLGGMKRASPVSCVSLLAEGSLELSPTVKKLKRRNVSVYTENPQ</sequence>
<keyword evidence="7" id="KW-0479">Metal-binding</keyword>
<comment type="caution">
    <text evidence="15">The sequence shown here is derived from an EMBL/GenBank/DDBJ whole genome shotgun (WGS) entry which is preliminary data.</text>
</comment>
<dbReference type="EMBL" id="BMAT01003841">
    <property type="protein sequence ID" value="GFR63347.1"/>
    <property type="molecule type" value="Genomic_DNA"/>
</dbReference>
<comment type="cofactor">
    <cofactor evidence="1">
        <name>Mn(2+)</name>
        <dbReference type="ChEBI" id="CHEBI:29035"/>
    </cofactor>
</comment>
<dbReference type="GO" id="GO:0000398">
    <property type="term" value="P:mRNA splicing, via spliceosome"/>
    <property type="evidence" value="ECO:0007669"/>
    <property type="project" value="TreeGrafter"/>
</dbReference>
<evidence type="ECO:0000256" key="4">
    <source>
        <dbReference type="ARBA" id="ARBA00004123"/>
    </source>
</evidence>
<dbReference type="InterPro" id="IPR004843">
    <property type="entry name" value="Calcineurin-like_PHP"/>
</dbReference>
<dbReference type="InterPro" id="IPR029052">
    <property type="entry name" value="Metallo-depent_PP-like"/>
</dbReference>
<protein>
    <submittedName>
        <fullName evidence="15">Lariat debranching enzyme</fullName>
    </submittedName>
</protein>
<evidence type="ECO:0000256" key="6">
    <source>
        <dbReference type="ARBA" id="ARBA00022664"/>
    </source>
</evidence>
<evidence type="ECO:0000313" key="16">
    <source>
        <dbReference type="Proteomes" id="UP000762676"/>
    </source>
</evidence>
<reference evidence="15 16" key="1">
    <citation type="journal article" date="2021" name="Elife">
        <title>Chloroplast acquisition without the gene transfer in kleptoplastic sea slugs, Plakobranchus ocellatus.</title>
        <authorList>
            <person name="Maeda T."/>
            <person name="Takahashi S."/>
            <person name="Yoshida T."/>
            <person name="Shimamura S."/>
            <person name="Takaki Y."/>
            <person name="Nagai Y."/>
            <person name="Toyoda A."/>
            <person name="Suzuki Y."/>
            <person name="Arimoto A."/>
            <person name="Ishii H."/>
            <person name="Satoh N."/>
            <person name="Nishiyama T."/>
            <person name="Hasebe M."/>
            <person name="Maruyama T."/>
            <person name="Minagawa J."/>
            <person name="Obokata J."/>
            <person name="Shigenobu S."/>
        </authorList>
    </citation>
    <scope>NUCLEOTIDE SEQUENCE [LARGE SCALE GENOMIC DNA]</scope>
</reference>
<keyword evidence="16" id="KW-1185">Reference proteome</keyword>
<proteinExistence type="inferred from homology"/>
<evidence type="ECO:0000256" key="5">
    <source>
        <dbReference type="ARBA" id="ARBA00006045"/>
    </source>
</evidence>
<evidence type="ECO:0000313" key="15">
    <source>
        <dbReference type="EMBL" id="GFR63347.1"/>
    </source>
</evidence>
<evidence type="ECO:0000256" key="10">
    <source>
        <dbReference type="ARBA" id="ARBA00023004"/>
    </source>
</evidence>
<keyword evidence="11" id="KW-0464">Manganese</keyword>
<accession>A0AAV4ER99</accession>
<evidence type="ECO:0000256" key="9">
    <source>
        <dbReference type="ARBA" id="ARBA00022833"/>
    </source>
</evidence>
<keyword evidence="10" id="KW-0408">Iron</keyword>
<dbReference type="Gene3D" id="3.60.21.10">
    <property type="match status" value="1"/>
</dbReference>
<dbReference type="Pfam" id="PF05011">
    <property type="entry name" value="DBR1"/>
    <property type="match status" value="1"/>
</dbReference>
<organism evidence="15 16">
    <name type="scientific">Elysia marginata</name>
    <dbReference type="NCBI Taxonomy" id="1093978"/>
    <lineage>
        <taxon>Eukaryota</taxon>
        <taxon>Metazoa</taxon>
        <taxon>Spiralia</taxon>
        <taxon>Lophotrochozoa</taxon>
        <taxon>Mollusca</taxon>
        <taxon>Gastropoda</taxon>
        <taxon>Heterobranchia</taxon>
        <taxon>Euthyneura</taxon>
        <taxon>Panpulmonata</taxon>
        <taxon>Sacoglossa</taxon>
        <taxon>Placobranchoidea</taxon>
        <taxon>Plakobranchidae</taxon>
        <taxon>Elysia</taxon>
    </lineage>
</organism>
<evidence type="ECO:0000256" key="2">
    <source>
        <dbReference type="ARBA" id="ARBA00001947"/>
    </source>
</evidence>
<keyword evidence="9" id="KW-0862">Zinc</keyword>
<evidence type="ECO:0000256" key="11">
    <source>
        <dbReference type="ARBA" id="ARBA00023211"/>
    </source>
</evidence>
<keyword evidence="12" id="KW-0539">Nucleus</keyword>
<evidence type="ECO:0000256" key="8">
    <source>
        <dbReference type="ARBA" id="ARBA00022801"/>
    </source>
</evidence>
<dbReference type="FunFam" id="3.60.21.10:FF:000035">
    <property type="entry name" value="Lariat debranching enzyme"/>
    <property type="match status" value="1"/>
</dbReference>
<dbReference type="Proteomes" id="UP000762676">
    <property type="component" value="Unassembled WGS sequence"/>
</dbReference>
<evidence type="ECO:0000256" key="3">
    <source>
        <dbReference type="ARBA" id="ARBA00001954"/>
    </source>
</evidence>
<dbReference type="GO" id="GO:0046872">
    <property type="term" value="F:metal ion binding"/>
    <property type="evidence" value="ECO:0007669"/>
    <property type="project" value="UniProtKB-KW"/>
</dbReference>
<dbReference type="CDD" id="cd00844">
    <property type="entry name" value="MPP_Dbr1_N"/>
    <property type="match status" value="1"/>
</dbReference>
<feature type="region of interest" description="Disordered" evidence="13">
    <location>
        <begin position="525"/>
        <end position="639"/>
    </location>
</feature>